<proteinExistence type="predicted"/>
<evidence type="ECO:0000313" key="3">
    <source>
        <dbReference type="EMBL" id="MBF4273067.1"/>
    </source>
</evidence>
<dbReference type="EMBL" id="CP034672">
    <property type="protein sequence ID" value="AZS23745.1"/>
    <property type="molecule type" value="Genomic_DNA"/>
</dbReference>
<dbReference type="Proteomes" id="UP000722957">
    <property type="component" value="Unassembled WGS sequence"/>
</dbReference>
<dbReference type="GO" id="GO:0005524">
    <property type="term" value="F:ATP binding"/>
    <property type="evidence" value="ECO:0007669"/>
    <property type="project" value="InterPro"/>
</dbReference>
<evidence type="ECO:0000259" key="1">
    <source>
        <dbReference type="PROSITE" id="PS50011"/>
    </source>
</evidence>
<reference evidence="7 8" key="2">
    <citation type="journal article" date="2021" name="PeerJ">
        <title>Analysis of 44 Vibrio anguillarum genomes reveals high genetic diversity.</title>
        <authorList>
            <person name="Hansen M.J."/>
            <person name="Dalsgaard I."/>
        </authorList>
    </citation>
    <scope>NUCLEOTIDE SEQUENCE</scope>
    <source>
        <strain evidence="4 8">040915-1/1B</strain>
        <strain evidence="3 7">17-16730-2A</strain>
        <strain evidence="5">850617-1/1</strain>
    </source>
</reference>
<evidence type="ECO:0000313" key="9">
    <source>
        <dbReference type="Proteomes" id="UP000786185"/>
    </source>
</evidence>
<sequence length="212" mass="23988">MSMLKAVIEPQERVRCQVLATHSRAHEISNELTHYTKHFDAAESLQREWVALQECQGAQIQKVVDVDWSKLQLTLEFDQSAIPLIEFEPKDLALFASLLPSVVQALKHCHSKGWVHGDIKPSNLLYVPQLQHIRLIDFGASCRTGTSREALSDWQATPIFASPNQKGGEGLVETGDDWFSLIQIIDQVMPYAHDYSINSTLIQWRKALSLEI</sequence>
<dbReference type="InterPro" id="IPR000719">
    <property type="entry name" value="Prot_kinase_dom"/>
</dbReference>
<dbReference type="SUPFAM" id="SSF56112">
    <property type="entry name" value="Protein kinase-like (PK-like)"/>
    <property type="match status" value="1"/>
</dbReference>
<dbReference type="GO" id="GO:0007165">
    <property type="term" value="P:signal transduction"/>
    <property type="evidence" value="ECO:0007669"/>
    <property type="project" value="TreeGrafter"/>
</dbReference>
<keyword evidence="5" id="KW-0808">Transferase</keyword>
<evidence type="ECO:0000313" key="4">
    <source>
        <dbReference type="EMBL" id="MBF4376442.1"/>
    </source>
</evidence>
<dbReference type="GO" id="GO:0004672">
    <property type="term" value="F:protein kinase activity"/>
    <property type="evidence" value="ECO:0007669"/>
    <property type="project" value="InterPro"/>
</dbReference>
<gene>
    <name evidence="2" type="ORF">DYL72_00880</name>
    <name evidence="3" type="ORF">EAY07_13690</name>
    <name evidence="4" type="ORF">EAY46_26030</name>
    <name evidence="5" type="ORF">ERJ77_20290</name>
</gene>
<dbReference type="OMA" id="DMEREWE"/>
<evidence type="ECO:0000313" key="5">
    <source>
        <dbReference type="EMBL" id="MBF4436786.1"/>
    </source>
</evidence>
<dbReference type="EMBL" id="RDOM01000033">
    <property type="protein sequence ID" value="MBF4273067.1"/>
    <property type="molecule type" value="Genomic_DNA"/>
</dbReference>
<dbReference type="SMART" id="SM00220">
    <property type="entry name" value="S_TKc"/>
    <property type="match status" value="1"/>
</dbReference>
<dbReference type="EMBL" id="RDPI01000811">
    <property type="protein sequence ID" value="MBF4376442.1"/>
    <property type="molecule type" value="Genomic_DNA"/>
</dbReference>
<dbReference type="PANTHER" id="PTHR48011">
    <property type="entry name" value="CCR4-NOT TRANSCRIPTIONAL COMPLEX SUBUNIT CAF120-RELATED"/>
    <property type="match status" value="1"/>
</dbReference>
<keyword evidence="5" id="KW-0418">Kinase</keyword>
<dbReference type="InterPro" id="IPR011009">
    <property type="entry name" value="Kinase-like_dom_sf"/>
</dbReference>
<dbReference type="EMBL" id="SCLC01000363">
    <property type="protein sequence ID" value="MBF4436786.1"/>
    <property type="molecule type" value="Genomic_DNA"/>
</dbReference>
<dbReference type="Proteomes" id="UP000256923">
    <property type="component" value="Chromosome 1"/>
</dbReference>
<dbReference type="Proteomes" id="UP000786185">
    <property type="component" value="Unassembled WGS sequence"/>
</dbReference>
<feature type="domain" description="Protein kinase" evidence="1">
    <location>
        <begin position="1"/>
        <end position="212"/>
    </location>
</feature>
<dbReference type="Gene3D" id="1.10.510.10">
    <property type="entry name" value="Transferase(Phosphotransferase) domain 1"/>
    <property type="match status" value="1"/>
</dbReference>
<dbReference type="InterPro" id="IPR052751">
    <property type="entry name" value="Plant_MAPKKK"/>
</dbReference>
<dbReference type="PANTHER" id="PTHR48011:SF4">
    <property type="entry name" value="MITOGEN-ACTIVATED PROTEIN KINASE KINASE KINASE 19"/>
    <property type="match status" value="1"/>
</dbReference>
<evidence type="ECO:0000313" key="2">
    <source>
        <dbReference type="EMBL" id="AZS23745.1"/>
    </source>
</evidence>
<protein>
    <submittedName>
        <fullName evidence="5">Protein kinase</fullName>
    </submittedName>
</protein>
<accession>A0A241PQQ9</accession>
<evidence type="ECO:0000313" key="8">
    <source>
        <dbReference type="Proteomes" id="UP000726136"/>
    </source>
</evidence>
<organism evidence="5 9">
    <name type="scientific">Vibrio anguillarum</name>
    <name type="common">Listonella anguillarum</name>
    <dbReference type="NCBI Taxonomy" id="55601"/>
    <lineage>
        <taxon>Bacteria</taxon>
        <taxon>Pseudomonadati</taxon>
        <taxon>Pseudomonadota</taxon>
        <taxon>Gammaproteobacteria</taxon>
        <taxon>Vibrionales</taxon>
        <taxon>Vibrionaceae</taxon>
        <taxon>Vibrio</taxon>
    </lineage>
</organism>
<name>A0A241PQQ9_VIBAN</name>
<keyword evidence="8" id="KW-1185">Reference proteome</keyword>
<evidence type="ECO:0000313" key="6">
    <source>
        <dbReference type="Proteomes" id="UP000256923"/>
    </source>
</evidence>
<dbReference type="Pfam" id="PF00069">
    <property type="entry name" value="Pkinase"/>
    <property type="match status" value="1"/>
</dbReference>
<dbReference type="AlphaFoldDB" id="A0A241PQQ9"/>
<dbReference type="Proteomes" id="UP000726136">
    <property type="component" value="Unassembled WGS sequence"/>
</dbReference>
<dbReference type="PROSITE" id="PS50011">
    <property type="entry name" value="PROTEIN_KINASE_DOM"/>
    <property type="match status" value="1"/>
</dbReference>
<reference evidence="2 6" key="1">
    <citation type="submission" date="2018-12" db="EMBL/GenBank/DDBJ databases">
        <title>Characterization and Draft Genome of Vibrio anguillarum J360 Marine Pathogen Isolated from an Outbreak in Lumpfish (Cyclopterus lumpus).</title>
        <authorList>
            <person name="Vasquez J.I."/>
            <person name="Cao T."/>
            <person name="Chakraborty S."/>
            <person name="Gnanagobal H."/>
            <person name="Wescot J."/>
            <person name="Boyce D."/>
            <person name="Santander J."/>
        </authorList>
    </citation>
    <scope>NUCLEOTIDE SEQUENCE [LARGE SCALE GENOMIC DNA]</scope>
    <source>
        <strain evidence="2 6">J360</strain>
    </source>
</reference>
<evidence type="ECO:0000313" key="7">
    <source>
        <dbReference type="Proteomes" id="UP000722957"/>
    </source>
</evidence>